<evidence type="ECO:0000313" key="2">
    <source>
        <dbReference type="Proteomes" id="UP000004116"/>
    </source>
</evidence>
<feature type="non-terminal residue" evidence="1">
    <location>
        <position position="1"/>
    </location>
</feature>
<comment type="caution">
    <text evidence="1">The sequence shown here is derived from an EMBL/GenBank/DDBJ whole genome shotgun (WGS) entry which is preliminary data.</text>
</comment>
<sequence>RNQEMASDVSKVRINSEGAFTREVSATKPQITVTGDDDKPHSVSPVGERDEVRFVNILTPSASLLSMMSRSRKNSAHRLLAVMLLLWGGE</sequence>
<organism evidence="1 2">
    <name type="scientific">Candidatus Regiella insecticola 5.15</name>
    <dbReference type="NCBI Taxonomy" id="1005043"/>
    <lineage>
        <taxon>Bacteria</taxon>
        <taxon>Pseudomonadati</taxon>
        <taxon>Pseudomonadota</taxon>
        <taxon>Gammaproteobacteria</taxon>
        <taxon>Enterobacterales</taxon>
        <taxon>Enterobacteriaceae</taxon>
        <taxon>aphid secondary symbionts</taxon>
        <taxon>Candidatus Regiella</taxon>
    </lineage>
</organism>
<dbReference type="Proteomes" id="UP000004116">
    <property type="component" value="Unassembled WGS sequence"/>
</dbReference>
<accession>G2GYT5</accession>
<dbReference type="AlphaFoldDB" id="G2GYT5"/>
<protein>
    <submittedName>
        <fullName evidence="1">Uncharacterized protein</fullName>
    </submittedName>
</protein>
<gene>
    <name evidence="1" type="ORF">Rin_00009430</name>
</gene>
<dbReference type="RefSeq" id="WP_006706624.1">
    <property type="nucleotide sequence ID" value="NZ_AGCA01000241.1"/>
</dbReference>
<dbReference type="EMBL" id="AGCA01000241">
    <property type="protein sequence ID" value="EGY29094.1"/>
    <property type="molecule type" value="Genomic_DNA"/>
</dbReference>
<keyword evidence="2" id="KW-1185">Reference proteome</keyword>
<reference evidence="1 2" key="1">
    <citation type="journal article" date="2012" name="Genome Res.">
        <title>Genomic basis of endosymbiont-conferred protection against an insect parasitoid.</title>
        <authorList>
            <person name="Hansen A.K."/>
            <person name="Vorburger C."/>
            <person name="Moran N.A."/>
        </authorList>
    </citation>
    <scope>NUCLEOTIDE SEQUENCE [LARGE SCALE GENOMIC DNA]</scope>
    <source>
        <strain evidence="2">R5.15</strain>
    </source>
</reference>
<proteinExistence type="predicted"/>
<name>G2GYT5_9ENTR</name>
<evidence type="ECO:0000313" key="1">
    <source>
        <dbReference type="EMBL" id="EGY29094.1"/>
    </source>
</evidence>